<dbReference type="GO" id="GO:0022857">
    <property type="term" value="F:transmembrane transporter activity"/>
    <property type="evidence" value="ECO:0007669"/>
    <property type="project" value="TreeGrafter"/>
</dbReference>
<feature type="transmembrane region" description="Helical" evidence="6">
    <location>
        <begin position="21"/>
        <end position="41"/>
    </location>
</feature>
<dbReference type="SUPFAM" id="SSF103473">
    <property type="entry name" value="MFS general substrate transporter"/>
    <property type="match status" value="1"/>
</dbReference>
<protein>
    <recommendedName>
        <fullName evidence="9">MFS general substrate transporter</fullName>
    </recommendedName>
</protein>
<evidence type="ECO:0000256" key="5">
    <source>
        <dbReference type="ARBA" id="ARBA00023136"/>
    </source>
</evidence>
<keyword evidence="8" id="KW-1185">Reference proteome</keyword>
<accession>A0A6A6J139</accession>
<dbReference type="InterPro" id="IPR036259">
    <property type="entry name" value="MFS_trans_sf"/>
</dbReference>
<reference evidence="7" key="1">
    <citation type="journal article" date="2020" name="Stud. Mycol.">
        <title>101 Dothideomycetes genomes: a test case for predicting lifestyles and emergence of pathogens.</title>
        <authorList>
            <person name="Haridas S."/>
            <person name="Albert R."/>
            <person name="Binder M."/>
            <person name="Bloem J."/>
            <person name="Labutti K."/>
            <person name="Salamov A."/>
            <person name="Andreopoulos B."/>
            <person name="Baker S."/>
            <person name="Barry K."/>
            <person name="Bills G."/>
            <person name="Bluhm B."/>
            <person name="Cannon C."/>
            <person name="Castanera R."/>
            <person name="Culley D."/>
            <person name="Daum C."/>
            <person name="Ezra D."/>
            <person name="Gonzalez J."/>
            <person name="Henrissat B."/>
            <person name="Kuo A."/>
            <person name="Liang C."/>
            <person name="Lipzen A."/>
            <person name="Lutzoni F."/>
            <person name="Magnuson J."/>
            <person name="Mondo S."/>
            <person name="Nolan M."/>
            <person name="Ohm R."/>
            <person name="Pangilinan J."/>
            <person name="Park H.-J."/>
            <person name="Ramirez L."/>
            <person name="Alfaro M."/>
            <person name="Sun H."/>
            <person name="Tritt A."/>
            <person name="Yoshinaga Y."/>
            <person name="Zwiers L.-H."/>
            <person name="Turgeon B."/>
            <person name="Goodwin S."/>
            <person name="Spatafora J."/>
            <person name="Crous P."/>
            <person name="Grigoriev I."/>
        </authorList>
    </citation>
    <scope>NUCLEOTIDE SEQUENCE</scope>
    <source>
        <strain evidence="7">CBS 122368</strain>
    </source>
</reference>
<feature type="non-terminal residue" evidence="7">
    <location>
        <position position="1"/>
    </location>
</feature>
<evidence type="ECO:0000256" key="1">
    <source>
        <dbReference type="ARBA" id="ARBA00004141"/>
    </source>
</evidence>
<evidence type="ECO:0000256" key="4">
    <source>
        <dbReference type="ARBA" id="ARBA00022989"/>
    </source>
</evidence>
<organism evidence="7 8">
    <name type="scientific">Trematosphaeria pertusa</name>
    <dbReference type="NCBI Taxonomy" id="390896"/>
    <lineage>
        <taxon>Eukaryota</taxon>
        <taxon>Fungi</taxon>
        <taxon>Dikarya</taxon>
        <taxon>Ascomycota</taxon>
        <taxon>Pezizomycotina</taxon>
        <taxon>Dothideomycetes</taxon>
        <taxon>Pleosporomycetidae</taxon>
        <taxon>Pleosporales</taxon>
        <taxon>Massarineae</taxon>
        <taxon>Trematosphaeriaceae</taxon>
        <taxon>Trematosphaeria</taxon>
    </lineage>
</organism>
<evidence type="ECO:0008006" key="9">
    <source>
        <dbReference type="Google" id="ProtNLM"/>
    </source>
</evidence>
<keyword evidence="3 6" id="KW-0812">Transmembrane</keyword>
<dbReference type="GeneID" id="54575931"/>
<dbReference type="OrthoDB" id="3649862at2759"/>
<feature type="transmembrane region" description="Helical" evidence="6">
    <location>
        <begin position="77"/>
        <end position="96"/>
    </location>
</feature>
<dbReference type="EMBL" id="ML987189">
    <property type="protein sequence ID" value="KAF2256419.1"/>
    <property type="molecule type" value="Genomic_DNA"/>
</dbReference>
<evidence type="ECO:0000313" key="7">
    <source>
        <dbReference type="EMBL" id="KAF2256419.1"/>
    </source>
</evidence>
<sequence>LYTLPIYFQSITNVSAEQSGIRSIPLILGISLFTIVSNTSMSAGVPWVVWLAASPLLTTAGFACLHLIDTASPLPKALGYQALTGVGIGVVLQMPMAANQKLVAASDIAAVTGMTLFFEILGA</sequence>
<gene>
    <name evidence="7" type="ORF">BU26DRAFT_383588</name>
</gene>
<dbReference type="GO" id="GO:0005886">
    <property type="term" value="C:plasma membrane"/>
    <property type="evidence" value="ECO:0007669"/>
    <property type="project" value="TreeGrafter"/>
</dbReference>
<evidence type="ECO:0000256" key="2">
    <source>
        <dbReference type="ARBA" id="ARBA00022448"/>
    </source>
</evidence>
<proteinExistence type="predicted"/>
<evidence type="ECO:0000256" key="3">
    <source>
        <dbReference type="ARBA" id="ARBA00022692"/>
    </source>
</evidence>
<dbReference type="RefSeq" id="XP_033691423.1">
    <property type="nucleotide sequence ID" value="XM_033822601.1"/>
</dbReference>
<keyword evidence="4 6" id="KW-1133">Transmembrane helix</keyword>
<comment type="subcellular location">
    <subcellularLocation>
        <location evidence="1">Membrane</location>
        <topology evidence="1">Multi-pass membrane protein</topology>
    </subcellularLocation>
</comment>
<feature type="non-terminal residue" evidence="7">
    <location>
        <position position="123"/>
    </location>
</feature>
<keyword evidence="2" id="KW-0813">Transport</keyword>
<dbReference type="AlphaFoldDB" id="A0A6A6J139"/>
<dbReference type="PANTHER" id="PTHR23501">
    <property type="entry name" value="MAJOR FACILITATOR SUPERFAMILY"/>
    <property type="match status" value="1"/>
</dbReference>
<keyword evidence="5 6" id="KW-0472">Membrane</keyword>
<dbReference type="PANTHER" id="PTHR23501:SF177">
    <property type="entry name" value="MAJOR FACILITATOR SUPERFAMILY (MFS) PROFILE DOMAIN-CONTAINING PROTEIN-RELATED"/>
    <property type="match status" value="1"/>
</dbReference>
<evidence type="ECO:0000313" key="8">
    <source>
        <dbReference type="Proteomes" id="UP000800094"/>
    </source>
</evidence>
<name>A0A6A6J139_9PLEO</name>
<feature type="transmembrane region" description="Helical" evidence="6">
    <location>
        <begin position="47"/>
        <end position="65"/>
    </location>
</feature>
<feature type="transmembrane region" description="Helical" evidence="6">
    <location>
        <begin position="102"/>
        <end position="121"/>
    </location>
</feature>
<evidence type="ECO:0000256" key="6">
    <source>
        <dbReference type="SAM" id="Phobius"/>
    </source>
</evidence>
<dbReference type="Proteomes" id="UP000800094">
    <property type="component" value="Unassembled WGS sequence"/>
</dbReference>